<dbReference type="Proteomes" id="UP000184731">
    <property type="component" value="Chromosome"/>
</dbReference>
<protein>
    <submittedName>
        <fullName evidence="1">Uncharacterized protein</fullName>
    </submittedName>
</protein>
<keyword evidence="2" id="KW-1185">Reference proteome</keyword>
<organism evidence="1 2">
    <name type="scientific">Silvanigrella aquatica</name>
    <dbReference type="NCBI Taxonomy" id="1915309"/>
    <lineage>
        <taxon>Bacteria</taxon>
        <taxon>Pseudomonadati</taxon>
        <taxon>Bdellovibrionota</taxon>
        <taxon>Oligoflexia</taxon>
        <taxon>Silvanigrellales</taxon>
        <taxon>Silvanigrellaceae</taxon>
        <taxon>Silvanigrella</taxon>
    </lineage>
</organism>
<dbReference type="STRING" id="1915309.AXG55_00810"/>
<evidence type="ECO:0000313" key="1">
    <source>
        <dbReference type="EMBL" id="APJ02549.1"/>
    </source>
</evidence>
<sequence>MWTIFKIILLILIIPFQVFAQNLNLINPVAKNIPDDVQSIFKNRSIMSCGERTGLSVYTSLDIQAILAISNMLSSETIPLETNWETFSPLLENVTSASLNEKDVLKYPHDVQRIIYYCLTWDESYRLKLYDISQEVLDSIAANVIKEKPWKVLPKTIADRINKFSRASIRDFVYLILRSNIYFSIRGDFSKNPTLWATSFIWRTPVTSLQNKESSDKQGD</sequence>
<proteinExistence type="predicted"/>
<dbReference type="KEGG" id="saqi:AXG55_00810"/>
<dbReference type="OrthoDB" id="5294516at2"/>
<evidence type="ECO:0000313" key="2">
    <source>
        <dbReference type="Proteomes" id="UP000184731"/>
    </source>
</evidence>
<dbReference type="EMBL" id="CP017834">
    <property type="protein sequence ID" value="APJ02549.1"/>
    <property type="molecule type" value="Genomic_DNA"/>
</dbReference>
<gene>
    <name evidence="1" type="ORF">AXG55_00810</name>
</gene>
<accession>A0A1L4CX84</accession>
<dbReference type="RefSeq" id="WP_148696258.1">
    <property type="nucleotide sequence ID" value="NZ_CP017834.1"/>
</dbReference>
<reference evidence="1 2" key="1">
    <citation type="submission" date="2016-10" db="EMBL/GenBank/DDBJ databases">
        <title>Silvanigrella aquatica sp. nov., isolated from a freshwater lake located in the Black Forest, Germany, description of Silvanigrellaceae fam. nov., Silvanigrellales ord. nov., reclassification of the order Bdellovibrionales in the class Oligoflexia, reclassification of the families Bacteriovoracaceae and Halobacteriovoraceae in the new order Bacteriovoracales ord. nov., and reclassification of the family Pseudobacteriovoracaceae in the order Oligoflexiales.</title>
        <authorList>
            <person name="Hahn M.W."/>
            <person name="Schmidt J."/>
            <person name="Koll U."/>
            <person name="Rohde M."/>
            <person name="Verbag S."/>
            <person name="Pitt A."/>
            <person name="Nakai R."/>
            <person name="Naganuma T."/>
            <person name="Lang E."/>
        </authorList>
    </citation>
    <scope>NUCLEOTIDE SEQUENCE [LARGE SCALE GENOMIC DNA]</scope>
    <source>
        <strain evidence="1 2">MWH-Nonnen-W8red</strain>
    </source>
</reference>
<name>A0A1L4CX84_9BACT</name>
<dbReference type="AlphaFoldDB" id="A0A1L4CX84"/>